<evidence type="ECO:0000259" key="2">
    <source>
        <dbReference type="Pfam" id="PF04389"/>
    </source>
</evidence>
<evidence type="ECO:0000256" key="1">
    <source>
        <dbReference type="SAM" id="SignalP"/>
    </source>
</evidence>
<dbReference type="Gene3D" id="3.40.630.10">
    <property type="entry name" value="Zn peptidases"/>
    <property type="match status" value="2"/>
</dbReference>
<keyword evidence="4" id="KW-1185">Reference proteome</keyword>
<dbReference type="InterPro" id="IPR007484">
    <property type="entry name" value="Peptidase_M28"/>
</dbReference>
<evidence type="ECO:0000313" key="3">
    <source>
        <dbReference type="EMBL" id="SMO37178.1"/>
    </source>
</evidence>
<feature type="signal peptide" evidence="1">
    <location>
        <begin position="1"/>
        <end position="18"/>
    </location>
</feature>
<dbReference type="GO" id="GO:0008235">
    <property type="term" value="F:metalloexopeptidase activity"/>
    <property type="evidence" value="ECO:0007669"/>
    <property type="project" value="InterPro"/>
</dbReference>
<keyword evidence="1" id="KW-0732">Signal</keyword>
<feature type="chain" id="PRO_5022014236" evidence="1">
    <location>
        <begin position="19"/>
        <end position="526"/>
    </location>
</feature>
<dbReference type="Pfam" id="PF04389">
    <property type="entry name" value="Peptidase_M28"/>
    <property type="match status" value="1"/>
</dbReference>
<dbReference type="SUPFAM" id="SSF53187">
    <property type="entry name" value="Zn-dependent exopeptidases"/>
    <property type="match status" value="1"/>
</dbReference>
<proteinExistence type="predicted"/>
<dbReference type="InterPro" id="IPR045175">
    <property type="entry name" value="M28_fam"/>
</dbReference>
<dbReference type="Proteomes" id="UP000315971">
    <property type="component" value="Unassembled WGS sequence"/>
</dbReference>
<feature type="domain" description="Peptidase M28" evidence="2">
    <location>
        <begin position="292"/>
        <end position="499"/>
    </location>
</feature>
<reference evidence="3 4" key="1">
    <citation type="submission" date="2017-05" db="EMBL/GenBank/DDBJ databases">
        <authorList>
            <person name="Varghese N."/>
            <person name="Submissions S."/>
        </authorList>
    </citation>
    <scope>NUCLEOTIDE SEQUENCE [LARGE SCALE GENOMIC DNA]</scope>
    <source>
        <strain evidence="3 4">DSM 21342</strain>
    </source>
</reference>
<accession>A0A521AQU0</accession>
<sequence length="526" mass="58405">MKKIILLNTLIAISVSLAFGQQNPVEVKYANTITPQDLKKHLTILASDEYGGRETGQKGAEMASDYIANYFKGLGLQAPVNGSYFQNIPLVEKSLDTTIFMVNGKSYGFGTDFLVSGSSNPDKIQIKTNEIVFAGYGIQSANYNDLKDVSIKGKPVIVMYGEPVGKNGLNLITQSNNASEYTANPRKRIDDIKAMEPSVIFIVLEGMRAKFGNNHLKEKKIEFAKIEKNNGTRIPVVYISNELADVILGVSHTSLDNFKAKVAKSTQPQSKAIKLNLDLNIQLVAKPINARNVLGFLPGSDLKDEVLVITAHYDHIGVGTGDVFNGADDDGSGTTAVMELAEAFMQAKNEGKGPRRSILFMTVVGEEKGLLGSEWYSEHPVFPLEKTITDLNIDMIGRIDPEHAADSNYVYIIGSDKLSTDLHNVNEQANKTYTKLNLDYKYNDPNDPNRFYYRSDHYNFAKHNIPIIFYFNGVHADYHKPSDEVSKIVFPLQAKRAQLVFYTAWELANSAKRPVVNVKNNFPSNR</sequence>
<dbReference type="GO" id="GO:0006508">
    <property type="term" value="P:proteolysis"/>
    <property type="evidence" value="ECO:0007669"/>
    <property type="project" value="InterPro"/>
</dbReference>
<dbReference type="PANTHER" id="PTHR12147">
    <property type="entry name" value="METALLOPEPTIDASE M28 FAMILY MEMBER"/>
    <property type="match status" value="1"/>
</dbReference>
<dbReference type="RefSeq" id="WP_142600903.1">
    <property type="nucleotide sequence ID" value="NZ_FXSZ01000001.1"/>
</dbReference>
<gene>
    <name evidence="3" type="ORF">SAMN06265350_101335</name>
</gene>
<dbReference type="EMBL" id="FXSZ01000001">
    <property type="protein sequence ID" value="SMO37178.1"/>
    <property type="molecule type" value="Genomic_DNA"/>
</dbReference>
<dbReference type="AlphaFoldDB" id="A0A521AQU0"/>
<protein>
    <submittedName>
        <fullName evidence="3">Peptidase family M28</fullName>
    </submittedName>
</protein>
<dbReference type="OrthoDB" id="9764939at2"/>
<name>A0A521AQU0_9SPHI</name>
<dbReference type="PANTHER" id="PTHR12147:SF26">
    <property type="entry name" value="PEPTIDASE M28 DOMAIN-CONTAINING PROTEIN"/>
    <property type="match status" value="1"/>
</dbReference>
<evidence type="ECO:0000313" key="4">
    <source>
        <dbReference type="Proteomes" id="UP000315971"/>
    </source>
</evidence>
<organism evidence="3 4">
    <name type="scientific">Solitalea koreensis</name>
    <dbReference type="NCBI Taxonomy" id="543615"/>
    <lineage>
        <taxon>Bacteria</taxon>
        <taxon>Pseudomonadati</taxon>
        <taxon>Bacteroidota</taxon>
        <taxon>Sphingobacteriia</taxon>
        <taxon>Sphingobacteriales</taxon>
        <taxon>Sphingobacteriaceae</taxon>
        <taxon>Solitalea</taxon>
    </lineage>
</organism>